<feature type="region of interest" description="Disordered" evidence="1">
    <location>
        <begin position="507"/>
        <end position="568"/>
    </location>
</feature>
<feature type="region of interest" description="Disordered" evidence="1">
    <location>
        <begin position="99"/>
        <end position="210"/>
    </location>
</feature>
<feature type="compositionally biased region" description="Polar residues" evidence="1">
    <location>
        <begin position="468"/>
        <end position="481"/>
    </location>
</feature>
<evidence type="ECO:0000256" key="1">
    <source>
        <dbReference type="SAM" id="MobiDB-lite"/>
    </source>
</evidence>
<keyword evidence="3" id="KW-1185">Reference proteome</keyword>
<accession>A0A7M7NRM9</accession>
<dbReference type="Proteomes" id="UP000007110">
    <property type="component" value="Unassembled WGS sequence"/>
</dbReference>
<protein>
    <submittedName>
        <fullName evidence="2">Uncharacterized protein</fullName>
    </submittedName>
</protein>
<dbReference type="KEGG" id="spu:115923603"/>
<dbReference type="EnsemblMetazoa" id="XM_030984634">
    <property type="protein sequence ID" value="XP_030840494"/>
    <property type="gene ID" value="LOC115923603"/>
</dbReference>
<evidence type="ECO:0000313" key="3">
    <source>
        <dbReference type="Proteomes" id="UP000007110"/>
    </source>
</evidence>
<reference evidence="3" key="1">
    <citation type="submission" date="2015-02" db="EMBL/GenBank/DDBJ databases">
        <title>Genome sequencing for Strongylocentrotus purpuratus.</title>
        <authorList>
            <person name="Murali S."/>
            <person name="Liu Y."/>
            <person name="Vee V."/>
            <person name="English A."/>
            <person name="Wang M."/>
            <person name="Skinner E."/>
            <person name="Han Y."/>
            <person name="Muzny D.M."/>
            <person name="Worley K.C."/>
            <person name="Gibbs R.A."/>
        </authorList>
    </citation>
    <scope>NUCLEOTIDE SEQUENCE</scope>
</reference>
<dbReference type="InParanoid" id="A0A7M7NRM9"/>
<reference evidence="2" key="2">
    <citation type="submission" date="2021-01" db="UniProtKB">
        <authorList>
            <consortium name="EnsemblMetazoa"/>
        </authorList>
    </citation>
    <scope>IDENTIFICATION</scope>
</reference>
<feature type="compositionally biased region" description="Polar residues" evidence="1">
    <location>
        <begin position="514"/>
        <end position="523"/>
    </location>
</feature>
<feature type="compositionally biased region" description="Polar residues" evidence="1">
    <location>
        <begin position="533"/>
        <end position="556"/>
    </location>
</feature>
<dbReference type="AlphaFoldDB" id="A0A7M7NRM9"/>
<dbReference type="PANTHER" id="PTHR34239:SF2">
    <property type="entry name" value="TRANSPOSABLE ELEMENT P TRANSPOSASE_THAP9 CONSERVED DOMAIN-CONTAINING PROTEIN"/>
    <property type="match status" value="1"/>
</dbReference>
<dbReference type="OrthoDB" id="5988333at2759"/>
<feature type="compositionally biased region" description="Basic and acidic residues" evidence="1">
    <location>
        <begin position="186"/>
        <end position="210"/>
    </location>
</feature>
<proteinExistence type="predicted"/>
<feature type="compositionally biased region" description="Polar residues" evidence="1">
    <location>
        <begin position="103"/>
        <end position="121"/>
    </location>
</feature>
<feature type="region of interest" description="Disordered" evidence="1">
    <location>
        <begin position="466"/>
        <end position="495"/>
    </location>
</feature>
<sequence>MRGICTQKYFISYFSVTRIHESPPATLQSIRSSRLHRMIYEIFELQKSVYIFAILRFRQSFLPKSTRRKVSDTFETGFVLKWTNLGTLKNFEIPSSARCLPGTSKSPSESAITGTGTNPQAAGTIMPTLPGASPPTSKAKPSSGIAVGTPKCKISSKAKPSEQENTKSSKTKVKSSDNKYVGKAKPNREVDNTSKAKPRSDSKSKSVDSRIDKLEDMLSVLMERIPAPAQPALAPQTFSSPVDKNTEPLSVGRLTSGEGLLADDFYDGSESPGSELLYDTDDVGSMGRAVGSVPTTAGKGQDTIPMIAAKFAMPSGIGAPLHDDIAQSMTYLMSNKLEEKSLDEAAEKYLSPENCELLDTPRVNTIIWENLRSATRNKDLKIQYIQKSLTKGLCAFARSLNPATMTEEQHDALALLCNANYGLNSMRKNLIKPDLNPLFHHLCRPTYPVTKHLFGEDLGRQVKELQEQQKATAGVMNTRNQPQDRHQRSYHPYRKVTDYAKHTMKRAGWFPNRDQGNSSSRMYGNSERPFLGQRQNSNFKKGNSKQQASHTYTPTAANRGKQSYHRKK</sequence>
<evidence type="ECO:0000313" key="2">
    <source>
        <dbReference type="EnsemblMetazoa" id="XP_030840494"/>
    </source>
</evidence>
<dbReference type="RefSeq" id="XP_030840494.1">
    <property type="nucleotide sequence ID" value="XM_030984634.1"/>
</dbReference>
<dbReference type="GeneID" id="115923603"/>
<name>A0A7M7NRM9_STRPU</name>
<feature type="compositionally biased region" description="Low complexity" evidence="1">
    <location>
        <begin position="130"/>
        <end position="144"/>
    </location>
</feature>
<dbReference type="PANTHER" id="PTHR34239">
    <property type="entry name" value="APPLE DOMAIN-CONTAINING PROTEIN"/>
    <property type="match status" value="1"/>
</dbReference>
<organism evidence="2 3">
    <name type="scientific">Strongylocentrotus purpuratus</name>
    <name type="common">Purple sea urchin</name>
    <dbReference type="NCBI Taxonomy" id="7668"/>
    <lineage>
        <taxon>Eukaryota</taxon>
        <taxon>Metazoa</taxon>
        <taxon>Echinodermata</taxon>
        <taxon>Eleutherozoa</taxon>
        <taxon>Echinozoa</taxon>
        <taxon>Echinoidea</taxon>
        <taxon>Euechinoidea</taxon>
        <taxon>Echinacea</taxon>
        <taxon>Camarodonta</taxon>
        <taxon>Echinidea</taxon>
        <taxon>Strongylocentrotidae</taxon>
        <taxon>Strongylocentrotus</taxon>
    </lineage>
</organism>